<dbReference type="GO" id="GO:0016491">
    <property type="term" value="F:oxidoreductase activity"/>
    <property type="evidence" value="ECO:0007669"/>
    <property type="project" value="InterPro"/>
</dbReference>
<dbReference type="OrthoDB" id="7836149at2759"/>
<organism evidence="1 2">
    <name type="scientific">Drosophila busckii</name>
    <name type="common">Fruit fly</name>
    <dbReference type="NCBI Taxonomy" id="30019"/>
    <lineage>
        <taxon>Eukaryota</taxon>
        <taxon>Metazoa</taxon>
        <taxon>Ecdysozoa</taxon>
        <taxon>Arthropoda</taxon>
        <taxon>Hexapoda</taxon>
        <taxon>Insecta</taxon>
        <taxon>Pterygota</taxon>
        <taxon>Neoptera</taxon>
        <taxon>Endopterygota</taxon>
        <taxon>Diptera</taxon>
        <taxon>Brachycera</taxon>
        <taxon>Muscomorpha</taxon>
        <taxon>Ephydroidea</taxon>
        <taxon>Drosophilidae</taxon>
        <taxon>Drosophila</taxon>
    </lineage>
</organism>
<dbReference type="InterPro" id="IPR009961">
    <property type="entry name" value="DUF1487"/>
</dbReference>
<dbReference type="PANTHER" id="PTHR21644">
    <property type="entry name" value="AT02555P-RELATED"/>
    <property type="match status" value="1"/>
</dbReference>
<dbReference type="EMBL" id="CP012528">
    <property type="protein sequence ID" value="ALC49412.1"/>
    <property type="molecule type" value="Genomic_DNA"/>
</dbReference>
<sequence>MPPKVPYTWRQPDYPGDGSEHRWIEPTMIIFCQDADIEQSVEPLMRTLHEPIGIGPVASVFVHETMRERLIERVRNAMSVVHRKVKTHAHYKQALRRVDCLQAELVSMQQPDDIGFRFSMVEGSPLVVCDFPQSFFSSQHPSTVVTLHTFRNLQELSELTALEKLPFVSAAIWSPKMAAAYEIAMKLKLPVIYINCAAISLAPVLAQYEAKQTVALIENNFHYEVLLLDNEIPKIIVYPALLLLPAPPTPPKTSTVSLKKTATEQQE</sequence>
<keyword evidence="2" id="KW-1185">Reference proteome</keyword>
<gene>
    <name evidence="1" type="ORF">Dbus_chrXg1268</name>
</gene>
<dbReference type="InterPro" id="IPR016161">
    <property type="entry name" value="Ald_DH/histidinol_DH"/>
</dbReference>
<dbReference type="PANTHER" id="PTHR21644:SF0">
    <property type="entry name" value="AT02555P-RELATED"/>
    <property type="match status" value="1"/>
</dbReference>
<dbReference type="SUPFAM" id="SSF53720">
    <property type="entry name" value="ALDH-like"/>
    <property type="match status" value="1"/>
</dbReference>
<reference evidence="1 2" key="1">
    <citation type="submission" date="2015-08" db="EMBL/GenBank/DDBJ databases">
        <title>Ancestral chromatin configuration constrains chromatin evolution on differentiating sex chromosomes in Drosophila.</title>
        <authorList>
            <person name="Zhou Q."/>
            <person name="Bachtrog D."/>
        </authorList>
    </citation>
    <scope>NUCLEOTIDE SEQUENCE [LARGE SCALE GENOMIC DNA]</scope>
    <source>
        <tissue evidence="1">Whole larvae</tissue>
    </source>
</reference>
<dbReference type="Proteomes" id="UP000494163">
    <property type="component" value="Chromosome X"/>
</dbReference>
<evidence type="ECO:0000313" key="2">
    <source>
        <dbReference type="Proteomes" id="UP000494163"/>
    </source>
</evidence>
<proteinExistence type="predicted"/>
<protein>
    <submittedName>
        <fullName evidence="1">CG13539</fullName>
    </submittedName>
</protein>
<dbReference type="OMA" id="VHETMRD"/>
<accession>A0A0M4F9W0</accession>
<evidence type="ECO:0000313" key="1">
    <source>
        <dbReference type="EMBL" id="ALC49412.1"/>
    </source>
</evidence>
<dbReference type="STRING" id="30019.A0A0M4F9W0"/>
<dbReference type="AlphaFoldDB" id="A0A0M4F9W0"/>
<name>A0A0M4F9W0_DROBS</name>
<dbReference type="Pfam" id="PF07368">
    <property type="entry name" value="DUF1487"/>
    <property type="match status" value="1"/>
</dbReference>